<dbReference type="AlphaFoldDB" id="A0A543KKF8"/>
<dbReference type="Proteomes" id="UP000315133">
    <property type="component" value="Unassembled WGS sequence"/>
</dbReference>
<accession>A0A543KKF8</accession>
<keyword evidence="3" id="KW-1185">Reference proteome</keyword>
<evidence type="ECO:0000313" key="3">
    <source>
        <dbReference type="Proteomes" id="UP000315133"/>
    </source>
</evidence>
<sequence>MFFGMAAKQIVWRMQRARSGQMDPATYANRTKPFGSAVRDLREVTLLTVRSEVGVECYMLTPGKRPDLSAKAAEVLAHAVGAKAVQADELPDTSGGPVIARLVARPSQSASRDTQAGADPSEVAQTIARTAEPGSWLAVTLRRPGKREVDRTRSWNHRRNASYTHHSLDSEVLVASFLAGASSESAATFLLGQVVSALPGMDAPSDARAALGAGGLGVVAAGGGAFGELMLPGLASAHGLLERADKYLQRDCQLLALRPSATARAATSSISTSTTGCDPARHASHRSG</sequence>
<evidence type="ECO:0000256" key="1">
    <source>
        <dbReference type="SAM" id="MobiDB-lite"/>
    </source>
</evidence>
<evidence type="ECO:0000313" key="2">
    <source>
        <dbReference type="EMBL" id="TQM95536.1"/>
    </source>
</evidence>
<proteinExistence type="predicted"/>
<organism evidence="2 3">
    <name type="scientific">Ornithinimicrobium humiphilum</name>
    <dbReference type="NCBI Taxonomy" id="125288"/>
    <lineage>
        <taxon>Bacteria</taxon>
        <taxon>Bacillati</taxon>
        <taxon>Actinomycetota</taxon>
        <taxon>Actinomycetes</taxon>
        <taxon>Micrococcales</taxon>
        <taxon>Ornithinimicrobiaceae</taxon>
        <taxon>Ornithinimicrobium</taxon>
    </lineage>
</organism>
<feature type="region of interest" description="Disordered" evidence="1">
    <location>
        <begin position="266"/>
        <end position="288"/>
    </location>
</feature>
<name>A0A543KKF8_9MICO</name>
<dbReference type="EMBL" id="VFPU01000001">
    <property type="protein sequence ID" value="TQM95536.1"/>
    <property type="molecule type" value="Genomic_DNA"/>
</dbReference>
<feature type="compositionally biased region" description="Low complexity" evidence="1">
    <location>
        <begin position="266"/>
        <end position="275"/>
    </location>
</feature>
<comment type="caution">
    <text evidence="2">The sequence shown here is derived from an EMBL/GenBank/DDBJ whole genome shotgun (WGS) entry which is preliminary data.</text>
</comment>
<protein>
    <submittedName>
        <fullName evidence="2">Uncharacterized protein</fullName>
    </submittedName>
</protein>
<reference evidence="2 3" key="1">
    <citation type="submission" date="2019-06" db="EMBL/GenBank/DDBJ databases">
        <title>Sequencing the genomes of 1000 actinobacteria strains.</title>
        <authorList>
            <person name="Klenk H.-P."/>
        </authorList>
    </citation>
    <scope>NUCLEOTIDE SEQUENCE [LARGE SCALE GENOMIC DNA]</scope>
    <source>
        <strain evidence="2 3">DSM 12362</strain>
    </source>
</reference>
<gene>
    <name evidence="2" type="ORF">FB476_0380</name>
</gene>